<organism evidence="5 6">
    <name type="scientific">Piloderma croceum (strain F 1598)</name>
    <dbReference type="NCBI Taxonomy" id="765440"/>
    <lineage>
        <taxon>Eukaryota</taxon>
        <taxon>Fungi</taxon>
        <taxon>Dikarya</taxon>
        <taxon>Basidiomycota</taxon>
        <taxon>Agaricomycotina</taxon>
        <taxon>Agaricomycetes</taxon>
        <taxon>Agaricomycetidae</taxon>
        <taxon>Atheliales</taxon>
        <taxon>Atheliaceae</taxon>
        <taxon>Piloderma</taxon>
    </lineage>
</organism>
<feature type="compositionally biased region" description="Low complexity" evidence="3">
    <location>
        <begin position="471"/>
        <end position="491"/>
    </location>
</feature>
<feature type="region of interest" description="Disordered" evidence="3">
    <location>
        <begin position="391"/>
        <end position="512"/>
    </location>
</feature>
<feature type="compositionally biased region" description="Polar residues" evidence="3">
    <location>
        <begin position="991"/>
        <end position="1007"/>
    </location>
</feature>
<evidence type="ECO:0000259" key="4">
    <source>
        <dbReference type="SMART" id="SM00806"/>
    </source>
</evidence>
<protein>
    <recommendedName>
        <fullName evidence="4">Actin interacting protein 3 C-terminal domain-containing protein</fullName>
    </recommendedName>
</protein>
<dbReference type="AlphaFoldDB" id="A0A0C3FTF0"/>
<evidence type="ECO:0000256" key="2">
    <source>
        <dbReference type="SAM" id="Coils"/>
    </source>
</evidence>
<dbReference type="FunCoup" id="A0A0C3FTF0">
    <property type="interactions" value="46"/>
</dbReference>
<feature type="compositionally biased region" description="Polar residues" evidence="3">
    <location>
        <begin position="441"/>
        <end position="450"/>
    </location>
</feature>
<dbReference type="GO" id="GO:0005737">
    <property type="term" value="C:cytoplasm"/>
    <property type="evidence" value="ECO:0007669"/>
    <property type="project" value="TreeGrafter"/>
</dbReference>
<evidence type="ECO:0000313" key="5">
    <source>
        <dbReference type="EMBL" id="KIM83054.1"/>
    </source>
</evidence>
<keyword evidence="1 2" id="KW-0175">Coiled coil</keyword>
<dbReference type="Pfam" id="PF23153">
    <property type="entry name" value="Aip3p_Bud6_N"/>
    <property type="match status" value="1"/>
</dbReference>
<feature type="compositionally biased region" description="Basic and acidic residues" evidence="3">
    <location>
        <begin position="173"/>
        <end position="187"/>
    </location>
</feature>
<dbReference type="GO" id="GO:0051286">
    <property type="term" value="C:cell tip"/>
    <property type="evidence" value="ECO:0007669"/>
    <property type="project" value="TreeGrafter"/>
</dbReference>
<accession>A0A0C3FTF0</accession>
<dbReference type="InterPro" id="IPR005613">
    <property type="entry name" value="AIP3_C"/>
</dbReference>
<dbReference type="Pfam" id="PF03915">
    <property type="entry name" value="AIP3"/>
    <property type="match status" value="1"/>
</dbReference>
<dbReference type="PANTHER" id="PTHR22741">
    <property type="entry name" value="P140CAP/SNIP-RELATED"/>
    <property type="match status" value="1"/>
</dbReference>
<feature type="compositionally biased region" description="Basic residues" evidence="3">
    <location>
        <begin position="213"/>
        <end position="223"/>
    </location>
</feature>
<name>A0A0C3FTF0_PILCF</name>
<dbReference type="SMART" id="SM00806">
    <property type="entry name" value="AIP3"/>
    <property type="match status" value="1"/>
</dbReference>
<proteinExistence type="predicted"/>
<dbReference type="PANTHER" id="PTHR22741:SF10">
    <property type="entry name" value="COILED-COIL DOMAIN-CONTAINING PROTEIN CG32809"/>
    <property type="match status" value="1"/>
</dbReference>
<dbReference type="InParanoid" id="A0A0C3FTF0"/>
<feature type="compositionally biased region" description="Polar residues" evidence="3">
    <location>
        <begin position="252"/>
        <end position="261"/>
    </location>
</feature>
<feature type="region of interest" description="Disordered" evidence="3">
    <location>
        <begin position="664"/>
        <end position="688"/>
    </location>
</feature>
<feature type="region of interest" description="Disordered" evidence="3">
    <location>
        <begin position="981"/>
        <end position="1007"/>
    </location>
</feature>
<dbReference type="Proteomes" id="UP000054166">
    <property type="component" value="Unassembled WGS sequence"/>
</dbReference>
<feature type="region of interest" description="Disordered" evidence="3">
    <location>
        <begin position="154"/>
        <end position="362"/>
    </location>
</feature>
<feature type="compositionally biased region" description="Low complexity" evidence="3">
    <location>
        <begin position="162"/>
        <end position="172"/>
    </location>
</feature>
<sequence length="1007" mass="110496">MSLEQANPGPPSHQGHPSRRDNQSISSMSSSRSQSNPNPAVESAVTRLLVSIKQLLEALTLWSTVKMSEVQVSDVYVRLGNDFNAAVAAFAVFNIDMAELMSVPEDLRNVLEQCLAEDATPDNLEIYLPTVRQIITNLLQGLRGKQSIYRQIVSDHRHKSDQSSGQRTSSRTSRSDRTSRRDGDGVRSHRSQLSRTISEDGKSALTESESSSKRSRQSSRRRKDLSSQATVTATEYEPFVPPTNGAPERSATPPQSMSQRHAASPPFPSLPLPRNRSAPGADETYPTRTSSRTITPAPPPDPEKEVPPTPPPPSQVPASVKRYSLVDKPVSTPAVVVDEPSDYASQRISSPSPPDTPPLDALATPAMANSLAALKKSDTLERRASKRFSTYNISKMTGSSSTLRDRSLRSNHPNRRSMAASSTLTPGELNALTEEDEEEISSPTVLTQEDSAALRRSGSRTPPAAGEPEASSLLHSSSPTPTPSPGGISSRPRTDEKTQEAMAALEGRPSSPAPRLSFPVFLQLGREVKKATIEPGLSFSSLRVLFVDKFSYNPGLENFPAIYIRDPSSGVQYELENMEEVKQKCLLSLNIEPLDQIKQHIDSQISNLSKDIKDLKTVVATNRPQQQPSPIIAHEFSDGIPPPNRPTDKQLQHVARRLSRLVGDGSSAPMQPVQPQMTGQSLQPQMTGGSVLSEYSSRIVTDLKTQFDEVQNLRRDLGIMRQLYTDFMKQTKESLGTLRSQTQSVKQLATANVGGARGYINSGKTNLDSRSQTILTKVEALQDTVETVKDDVLKRHVNPKPQFFRSIKEDIDTAASELESLKEHIKTIKPMWKKTWEEELQNIVEEQQFLNHQEEFLGDLIEDHKAVSEVYGHVEKVISIRGTGSGRVVRKGATFIPPPPDDGHTGLSTVMLEIRGAAVDPERRLKAIAANQKNREKDLATRADEFQAELIVGGKKLKMTGGAEEVERVRQKRNDMTLRAMFNGNAGGSSTGSFDSELSPTSPGEFS</sequence>
<evidence type="ECO:0000256" key="1">
    <source>
        <dbReference type="ARBA" id="ARBA00023054"/>
    </source>
</evidence>
<dbReference type="InterPro" id="IPR056279">
    <property type="entry name" value="Aip3p_Bud6_N"/>
</dbReference>
<dbReference type="HOGENOM" id="CLU_005287_0_0_1"/>
<evidence type="ECO:0000256" key="3">
    <source>
        <dbReference type="SAM" id="MobiDB-lite"/>
    </source>
</evidence>
<dbReference type="GO" id="GO:0030010">
    <property type="term" value="P:establishment of cell polarity"/>
    <property type="evidence" value="ECO:0007669"/>
    <property type="project" value="TreeGrafter"/>
</dbReference>
<feature type="region of interest" description="Disordered" evidence="3">
    <location>
        <begin position="1"/>
        <end position="40"/>
    </location>
</feature>
<dbReference type="InterPro" id="IPR051825">
    <property type="entry name" value="SRCIN1"/>
</dbReference>
<dbReference type="EMBL" id="KN832992">
    <property type="protein sequence ID" value="KIM83054.1"/>
    <property type="molecule type" value="Genomic_DNA"/>
</dbReference>
<feature type="compositionally biased region" description="Polar residues" evidence="3">
    <location>
        <begin position="673"/>
        <end position="688"/>
    </location>
</feature>
<reference evidence="6" key="2">
    <citation type="submission" date="2015-01" db="EMBL/GenBank/DDBJ databases">
        <title>Evolutionary Origins and Diversification of the Mycorrhizal Mutualists.</title>
        <authorList>
            <consortium name="DOE Joint Genome Institute"/>
            <consortium name="Mycorrhizal Genomics Consortium"/>
            <person name="Kohler A."/>
            <person name="Kuo A."/>
            <person name="Nagy L.G."/>
            <person name="Floudas D."/>
            <person name="Copeland A."/>
            <person name="Barry K.W."/>
            <person name="Cichocki N."/>
            <person name="Veneault-Fourrey C."/>
            <person name="LaButti K."/>
            <person name="Lindquist E.A."/>
            <person name="Lipzen A."/>
            <person name="Lundell T."/>
            <person name="Morin E."/>
            <person name="Murat C."/>
            <person name="Riley R."/>
            <person name="Ohm R."/>
            <person name="Sun H."/>
            <person name="Tunlid A."/>
            <person name="Henrissat B."/>
            <person name="Grigoriev I.V."/>
            <person name="Hibbett D.S."/>
            <person name="Martin F."/>
        </authorList>
    </citation>
    <scope>NUCLEOTIDE SEQUENCE [LARGE SCALE GENOMIC DNA]</scope>
    <source>
        <strain evidence="6">F 1598</strain>
    </source>
</reference>
<dbReference type="GO" id="GO:0005519">
    <property type="term" value="F:cytoskeletal regulatory protein binding"/>
    <property type="evidence" value="ECO:0007669"/>
    <property type="project" value="InterPro"/>
</dbReference>
<keyword evidence="6" id="KW-1185">Reference proteome</keyword>
<evidence type="ECO:0000313" key="6">
    <source>
        <dbReference type="Proteomes" id="UP000054166"/>
    </source>
</evidence>
<gene>
    <name evidence="5" type="ORF">PILCRDRAFT_819846</name>
</gene>
<dbReference type="OrthoDB" id="783096at2759"/>
<reference evidence="5 6" key="1">
    <citation type="submission" date="2014-04" db="EMBL/GenBank/DDBJ databases">
        <authorList>
            <consortium name="DOE Joint Genome Institute"/>
            <person name="Kuo A."/>
            <person name="Tarkka M."/>
            <person name="Buscot F."/>
            <person name="Kohler A."/>
            <person name="Nagy L.G."/>
            <person name="Floudas D."/>
            <person name="Copeland A."/>
            <person name="Barry K.W."/>
            <person name="Cichocki N."/>
            <person name="Veneault-Fourrey C."/>
            <person name="LaButti K."/>
            <person name="Lindquist E.A."/>
            <person name="Lipzen A."/>
            <person name="Lundell T."/>
            <person name="Morin E."/>
            <person name="Murat C."/>
            <person name="Sun H."/>
            <person name="Tunlid A."/>
            <person name="Henrissat B."/>
            <person name="Grigoriev I.V."/>
            <person name="Hibbett D.S."/>
            <person name="Martin F."/>
            <person name="Nordberg H.P."/>
            <person name="Cantor M.N."/>
            <person name="Hua S.X."/>
        </authorList>
    </citation>
    <scope>NUCLEOTIDE SEQUENCE [LARGE SCALE GENOMIC DNA]</scope>
    <source>
        <strain evidence="5 6">F 1598</strain>
    </source>
</reference>
<dbReference type="InterPro" id="IPR022782">
    <property type="entry name" value="AIP3-like_C"/>
</dbReference>
<feature type="domain" description="Actin interacting protein 3 C-terminal" evidence="4">
    <location>
        <begin position="521"/>
        <end position="975"/>
    </location>
</feature>
<feature type="compositionally biased region" description="Low complexity" evidence="3">
    <location>
        <begin position="23"/>
        <end position="36"/>
    </location>
</feature>
<dbReference type="Gene3D" id="1.20.58.1540">
    <property type="entry name" value="Actin interacting protein 3, C-terminal domain"/>
    <property type="match status" value="1"/>
</dbReference>
<feature type="coiled-coil region" evidence="2">
    <location>
        <begin position="804"/>
        <end position="853"/>
    </location>
</feature>
<dbReference type="STRING" id="765440.A0A0C3FTF0"/>